<dbReference type="Gene3D" id="1.25.40.20">
    <property type="entry name" value="Ankyrin repeat-containing domain"/>
    <property type="match status" value="2"/>
</dbReference>
<name>A0ABS1WAN8_9GAMM</name>
<dbReference type="PANTHER" id="PTHR24121">
    <property type="entry name" value="NO MECHANORECEPTOR POTENTIAL C, ISOFORM D-RELATED"/>
    <property type="match status" value="1"/>
</dbReference>
<accession>A0ABS1WAN8</accession>
<evidence type="ECO:0000313" key="1">
    <source>
        <dbReference type="EMBL" id="MBL7526420.1"/>
    </source>
</evidence>
<dbReference type="PANTHER" id="PTHR24121:SF21">
    <property type="entry name" value="ANKYRIN REPEAT FAMILY PROTEIN"/>
    <property type="match status" value="1"/>
</dbReference>
<reference evidence="1 2" key="1">
    <citation type="submission" date="2020-12" db="EMBL/GenBank/DDBJ databases">
        <title>WGS of Legionella: environmental sample.</title>
        <authorList>
            <person name="Cristino S."/>
            <person name="Girolamini L."/>
            <person name="Salaris S."/>
            <person name="Pascale M.R."/>
            <person name="Mazzotta M."/>
            <person name="Orsini M."/>
            <person name="Grottola A."/>
        </authorList>
    </citation>
    <scope>NUCLEOTIDE SEQUENCE [LARGE SCALE GENOMIC DNA]</scope>
    <source>
        <strain evidence="1 2">30cs62</strain>
    </source>
</reference>
<dbReference type="Proteomes" id="UP000809910">
    <property type="component" value="Unassembled WGS sequence"/>
</dbReference>
<organism evidence="1 2">
    <name type="scientific">Legionella bononiensis</name>
    <dbReference type="NCBI Taxonomy" id="2793102"/>
    <lineage>
        <taxon>Bacteria</taxon>
        <taxon>Pseudomonadati</taxon>
        <taxon>Pseudomonadota</taxon>
        <taxon>Gammaproteobacteria</taxon>
        <taxon>Legionellales</taxon>
        <taxon>Legionellaceae</taxon>
        <taxon>Legionella</taxon>
    </lineage>
</organism>
<dbReference type="EMBL" id="JADWVN010000013">
    <property type="protein sequence ID" value="MBL7526420.1"/>
    <property type="molecule type" value="Genomic_DNA"/>
</dbReference>
<gene>
    <name evidence="1" type="ORF">I5282_07525</name>
</gene>
<comment type="caution">
    <text evidence="1">The sequence shown here is derived from an EMBL/GenBank/DDBJ whole genome shotgun (WGS) entry which is preliminary data.</text>
</comment>
<dbReference type="InterPro" id="IPR002110">
    <property type="entry name" value="Ankyrin_rpt"/>
</dbReference>
<dbReference type="InterPro" id="IPR036770">
    <property type="entry name" value="Ankyrin_rpt-contain_sf"/>
</dbReference>
<dbReference type="Pfam" id="PF12796">
    <property type="entry name" value="Ank_2"/>
    <property type="match status" value="1"/>
</dbReference>
<proteinExistence type="predicted"/>
<dbReference type="SMART" id="SM00248">
    <property type="entry name" value="ANK"/>
    <property type="match status" value="4"/>
</dbReference>
<dbReference type="SUPFAM" id="SSF48403">
    <property type="entry name" value="Ankyrin repeat"/>
    <property type="match status" value="1"/>
</dbReference>
<keyword evidence="2" id="KW-1185">Reference proteome</keyword>
<sequence length="574" mass="65202">MVSTQVPLISLMNKFGYKVPQKGVCAGLICLVAFAEICEEEAKFDRRIDLILNLNAEKITYNGLTDSTKMLPIIREKIKKKEKLTPFEKNIMDLDAFFSSITIAHFTDNFKEFFNGFIAKADIVRLAEVIRPEKLVARGGIQEVFADPFIGNEKKLKKYLTQLSAIFTQCEKNTQGMEYTKLSFSLYSPLHRISIKYIPAEQCWTITDPNTLPARKISLEQLVQEIIKAFHDNQITAFEAQIYTAGKNPYLEQVKSQFNQLKQSNELKKETVKTATLKNDYRSGGTTIAHIAAMNGDVDTLKKITKLDKKSLFRADNDGYTPMIYAAQYGYIEVVDYLASVKNSELVRVTDLGMSALSIASHMQHTNVLAMLQKHPDLLRDSHADIESLVFTAAINLKYDSLFTLADLNKDFLRRTNAQGETPVHLLIRRGISPDILLRLTAYDVDFTCPSHQANSPLSIAIKDKRWDLVMVMMLHTSASATMMKQQQIKYELITSELFKHLDNLENSEQRDDIIRSIAKKTNLLGQYIFDESKQAIKSNHGLFKENKPSFKDVVLDLKNRFSPEHKANSNSPN</sequence>
<evidence type="ECO:0000313" key="2">
    <source>
        <dbReference type="Proteomes" id="UP000809910"/>
    </source>
</evidence>
<dbReference type="RefSeq" id="WP_203110388.1">
    <property type="nucleotide sequence ID" value="NZ_JADOBG010000015.1"/>
</dbReference>
<protein>
    <submittedName>
        <fullName evidence="1">Ankyrin repeat domain-containing protein</fullName>
    </submittedName>
</protein>